<organism evidence="7 8">
    <name type="scientific">Leptospira wolffii</name>
    <dbReference type="NCBI Taxonomy" id="409998"/>
    <lineage>
        <taxon>Bacteria</taxon>
        <taxon>Pseudomonadati</taxon>
        <taxon>Spirochaetota</taxon>
        <taxon>Spirochaetia</taxon>
        <taxon>Leptospirales</taxon>
        <taxon>Leptospiraceae</taxon>
        <taxon>Leptospira</taxon>
    </lineage>
</organism>
<dbReference type="InterPro" id="IPR001647">
    <property type="entry name" value="HTH_TetR"/>
</dbReference>
<feature type="DNA-binding region" description="H-T-H motif" evidence="5">
    <location>
        <begin position="30"/>
        <end position="49"/>
    </location>
</feature>
<dbReference type="EMBL" id="NPDT01000001">
    <property type="protein sequence ID" value="PJZ67579.1"/>
    <property type="molecule type" value="Genomic_DNA"/>
</dbReference>
<dbReference type="RefSeq" id="WP_100758036.1">
    <property type="nucleotide sequence ID" value="NZ_NPDT01000001.1"/>
</dbReference>
<keyword evidence="3 5" id="KW-0238">DNA-binding</keyword>
<dbReference type="PROSITE" id="PS50977">
    <property type="entry name" value="HTH_TETR_2"/>
    <property type="match status" value="1"/>
</dbReference>
<evidence type="ECO:0000256" key="2">
    <source>
        <dbReference type="ARBA" id="ARBA00023015"/>
    </source>
</evidence>
<gene>
    <name evidence="7" type="ORF">CH371_06085</name>
</gene>
<evidence type="ECO:0000256" key="1">
    <source>
        <dbReference type="ARBA" id="ARBA00022491"/>
    </source>
</evidence>
<dbReference type="SUPFAM" id="SSF48498">
    <property type="entry name" value="Tetracyclin repressor-like, C-terminal domain"/>
    <property type="match status" value="1"/>
</dbReference>
<keyword evidence="4" id="KW-0804">Transcription</keyword>
<keyword evidence="2" id="KW-0805">Transcription regulation</keyword>
<feature type="domain" description="HTH tetR-type" evidence="6">
    <location>
        <begin position="7"/>
        <end position="67"/>
    </location>
</feature>
<protein>
    <recommendedName>
        <fullName evidence="6">HTH tetR-type domain-containing protein</fullName>
    </recommendedName>
</protein>
<evidence type="ECO:0000313" key="7">
    <source>
        <dbReference type="EMBL" id="PJZ67579.1"/>
    </source>
</evidence>
<dbReference type="GO" id="GO:0000976">
    <property type="term" value="F:transcription cis-regulatory region binding"/>
    <property type="evidence" value="ECO:0007669"/>
    <property type="project" value="TreeGrafter"/>
</dbReference>
<evidence type="ECO:0000256" key="5">
    <source>
        <dbReference type="PROSITE-ProRule" id="PRU00335"/>
    </source>
</evidence>
<dbReference type="InterPro" id="IPR050109">
    <property type="entry name" value="HTH-type_TetR-like_transc_reg"/>
</dbReference>
<dbReference type="Gene3D" id="1.10.357.10">
    <property type="entry name" value="Tetracycline Repressor, domain 2"/>
    <property type="match status" value="1"/>
</dbReference>
<evidence type="ECO:0000259" key="6">
    <source>
        <dbReference type="PROSITE" id="PS50977"/>
    </source>
</evidence>
<accession>A0A2M9ZGM1</accession>
<dbReference type="Pfam" id="PF00440">
    <property type="entry name" value="TetR_N"/>
    <property type="match status" value="1"/>
</dbReference>
<dbReference type="InterPro" id="IPR036271">
    <property type="entry name" value="Tet_transcr_reg_TetR-rel_C_sf"/>
</dbReference>
<proteinExistence type="predicted"/>
<dbReference type="AlphaFoldDB" id="A0A2M9ZGM1"/>
<dbReference type="SUPFAM" id="SSF46689">
    <property type="entry name" value="Homeodomain-like"/>
    <property type="match status" value="1"/>
</dbReference>
<evidence type="ECO:0000256" key="3">
    <source>
        <dbReference type="ARBA" id="ARBA00023125"/>
    </source>
</evidence>
<sequence>MGVLAREKLRLRILRIAGDLFLKQGYSDTKMEDLVNEIRVSKKNLYALFANKEEILKSLVLYKQDRLARKIRRLIEKEGSNTSENVCKFFRNLFGATHPNYFRILAELKERTPDIRKFIEENRERTVNKEIDNILESGKAEGRFRTDLKSDLLIQTLTACSEAAFRSNLDLNSVKKRLEMASELDNIFLYGIIDQRTG</sequence>
<evidence type="ECO:0000313" key="8">
    <source>
        <dbReference type="Proteomes" id="UP000231912"/>
    </source>
</evidence>
<dbReference type="GO" id="GO:0003700">
    <property type="term" value="F:DNA-binding transcription factor activity"/>
    <property type="evidence" value="ECO:0007669"/>
    <property type="project" value="TreeGrafter"/>
</dbReference>
<keyword evidence="1" id="KW-0678">Repressor</keyword>
<name>A0A2M9ZGM1_9LEPT</name>
<evidence type="ECO:0000256" key="4">
    <source>
        <dbReference type="ARBA" id="ARBA00023163"/>
    </source>
</evidence>
<comment type="caution">
    <text evidence="7">The sequence shown here is derived from an EMBL/GenBank/DDBJ whole genome shotgun (WGS) entry which is preliminary data.</text>
</comment>
<dbReference type="PRINTS" id="PR00455">
    <property type="entry name" value="HTHTETR"/>
</dbReference>
<reference evidence="7 8" key="1">
    <citation type="submission" date="2017-07" db="EMBL/GenBank/DDBJ databases">
        <title>Leptospira spp. isolated from tropical soils.</title>
        <authorList>
            <person name="Thibeaux R."/>
            <person name="Iraola G."/>
            <person name="Ferres I."/>
            <person name="Bierque E."/>
            <person name="Girault D."/>
            <person name="Soupe-Gilbert M.-E."/>
            <person name="Picardeau M."/>
            <person name="Goarant C."/>
        </authorList>
    </citation>
    <scope>NUCLEOTIDE SEQUENCE [LARGE SCALE GENOMIC DNA]</scope>
    <source>
        <strain evidence="7 8">FH2-C-A2</strain>
    </source>
</reference>
<dbReference type="PANTHER" id="PTHR30055:SF175">
    <property type="entry name" value="HTH-TYPE TRANSCRIPTIONAL REPRESSOR KSTR2"/>
    <property type="match status" value="1"/>
</dbReference>
<dbReference type="PANTHER" id="PTHR30055">
    <property type="entry name" value="HTH-TYPE TRANSCRIPTIONAL REGULATOR RUTR"/>
    <property type="match status" value="1"/>
</dbReference>
<dbReference type="InterPro" id="IPR009057">
    <property type="entry name" value="Homeodomain-like_sf"/>
</dbReference>
<dbReference type="Proteomes" id="UP000231912">
    <property type="component" value="Unassembled WGS sequence"/>
</dbReference>